<name>A0ABR3S7E4_9PLEO</name>
<keyword evidence="2" id="KW-1185">Reference proteome</keyword>
<dbReference type="Gene3D" id="3.40.50.1820">
    <property type="entry name" value="alpha/beta hydrolase"/>
    <property type="match status" value="1"/>
</dbReference>
<sequence>MSHSIIKEREGGINDGLVSVASSQWGDYKGTLIGVSHLDLINWTNRLKWFFWELTGSKRK</sequence>
<proteinExistence type="predicted"/>
<comment type="caution">
    <text evidence="1">The sequence shown here is derived from an EMBL/GenBank/DDBJ whole genome shotgun (WGS) entry which is preliminary data.</text>
</comment>
<accession>A0ABR3S7E4</accession>
<gene>
    <name evidence="1" type="primary">TGL2</name>
    <name evidence="1" type="ORF">SLS60_000855</name>
</gene>
<protein>
    <submittedName>
        <fullName evidence="1">Lipase 2</fullName>
    </submittedName>
</protein>
<evidence type="ECO:0000313" key="2">
    <source>
        <dbReference type="Proteomes" id="UP001521785"/>
    </source>
</evidence>
<dbReference type="Proteomes" id="UP001521785">
    <property type="component" value="Unassembled WGS sequence"/>
</dbReference>
<reference evidence="1 2" key="1">
    <citation type="submission" date="2024-02" db="EMBL/GenBank/DDBJ databases">
        <title>De novo assembly and annotation of 12 fungi associated with fruit tree decline syndrome in Ontario, Canada.</title>
        <authorList>
            <person name="Sulman M."/>
            <person name="Ellouze W."/>
            <person name="Ilyukhin E."/>
        </authorList>
    </citation>
    <scope>NUCLEOTIDE SEQUENCE [LARGE SCALE GENOMIC DNA]</scope>
    <source>
        <strain evidence="1 2">M42-189</strain>
    </source>
</reference>
<organism evidence="1 2">
    <name type="scientific">Paraconiothyrium brasiliense</name>
    <dbReference type="NCBI Taxonomy" id="300254"/>
    <lineage>
        <taxon>Eukaryota</taxon>
        <taxon>Fungi</taxon>
        <taxon>Dikarya</taxon>
        <taxon>Ascomycota</taxon>
        <taxon>Pezizomycotina</taxon>
        <taxon>Dothideomycetes</taxon>
        <taxon>Pleosporomycetidae</taxon>
        <taxon>Pleosporales</taxon>
        <taxon>Massarineae</taxon>
        <taxon>Didymosphaeriaceae</taxon>
        <taxon>Paraconiothyrium</taxon>
    </lineage>
</organism>
<evidence type="ECO:0000313" key="1">
    <source>
        <dbReference type="EMBL" id="KAL1612626.1"/>
    </source>
</evidence>
<dbReference type="InterPro" id="IPR029058">
    <property type="entry name" value="AB_hydrolase_fold"/>
</dbReference>
<dbReference type="EMBL" id="JAKJXO020000001">
    <property type="protein sequence ID" value="KAL1612626.1"/>
    <property type="molecule type" value="Genomic_DNA"/>
</dbReference>